<dbReference type="NCBIfam" id="NF000796">
    <property type="entry name" value="PRK00054.1-1"/>
    <property type="match status" value="1"/>
</dbReference>
<feature type="binding site" evidence="11">
    <location>
        <position position="204"/>
    </location>
    <ligand>
        <name>[2Fe-2S] cluster</name>
        <dbReference type="ChEBI" id="CHEBI:190135"/>
    </ligand>
</feature>
<keyword evidence="5 11" id="KW-0479">Metal-binding</keyword>
<dbReference type="InterPro" id="IPR017938">
    <property type="entry name" value="Riboflavin_synthase-like_b-brl"/>
</dbReference>
<evidence type="ECO:0000259" key="12">
    <source>
        <dbReference type="PROSITE" id="PS51384"/>
    </source>
</evidence>
<dbReference type="InterPro" id="IPR039261">
    <property type="entry name" value="FNR_nucleotide-bd"/>
</dbReference>
<dbReference type="GO" id="GO:0006221">
    <property type="term" value="P:pyrimidine nucleotide biosynthetic process"/>
    <property type="evidence" value="ECO:0007669"/>
    <property type="project" value="InterPro"/>
</dbReference>
<dbReference type="InterPro" id="IPR017927">
    <property type="entry name" value="FAD-bd_FR_type"/>
</dbReference>
<dbReference type="Proteomes" id="UP000632195">
    <property type="component" value="Unassembled WGS sequence"/>
</dbReference>
<dbReference type="PIRSF" id="PIRSF006816">
    <property type="entry name" value="Cyc3_hyd_g"/>
    <property type="match status" value="1"/>
</dbReference>
<evidence type="ECO:0000256" key="2">
    <source>
        <dbReference type="ARBA" id="ARBA00022448"/>
    </source>
</evidence>
<dbReference type="GO" id="GO:0051537">
    <property type="term" value="F:2 iron, 2 sulfur cluster binding"/>
    <property type="evidence" value="ECO:0007669"/>
    <property type="project" value="UniProtKB-KW"/>
</dbReference>
<reference evidence="13" key="1">
    <citation type="journal article" date="2014" name="Int. J. Syst. Evol. Microbiol.">
        <title>Complete genome sequence of Corynebacterium casei LMG S-19264T (=DSM 44701T), isolated from a smear-ripened cheese.</title>
        <authorList>
            <consortium name="US DOE Joint Genome Institute (JGI-PGF)"/>
            <person name="Walter F."/>
            <person name="Albersmeier A."/>
            <person name="Kalinowski J."/>
            <person name="Ruckert C."/>
        </authorList>
    </citation>
    <scope>NUCLEOTIDE SEQUENCE</scope>
    <source>
        <strain evidence="13">JCM 13583</strain>
    </source>
</reference>
<dbReference type="InterPro" id="IPR050353">
    <property type="entry name" value="PyrK_electron_transfer"/>
</dbReference>
<dbReference type="GO" id="GO:0046872">
    <property type="term" value="F:metal ion binding"/>
    <property type="evidence" value="ECO:0007669"/>
    <property type="project" value="UniProtKB-KW"/>
</dbReference>
<evidence type="ECO:0000313" key="14">
    <source>
        <dbReference type="Proteomes" id="UP000632195"/>
    </source>
</evidence>
<reference evidence="13" key="2">
    <citation type="submission" date="2022-09" db="EMBL/GenBank/DDBJ databases">
        <authorList>
            <person name="Sun Q."/>
            <person name="Ohkuma M."/>
        </authorList>
    </citation>
    <scope>NUCLEOTIDE SEQUENCE</scope>
    <source>
        <strain evidence="13">JCM 13583</strain>
    </source>
</reference>
<feature type="binding site" evidence="11">
    <location>
        <position position="220"/>
    </location>
    <ligand>
        <name>[2Fe-2S] cluster</name>
        <dbReference type="ChEBI" id="CHEBI:190135"/>
    </ligand>
</feature>
<feature type="domain" description="FAD-binding FR-type" evidence="12">
    <location>
        <begin position="1"/>
        <end position="91"/>
    </location>
</feature>
<evidence type="ECO:0000256" key="4">
    <source>
        <dbReference type="ARBA" id="ARBA00022714"/>
    </source>
</evidence>
<dbReference type="Gene3D" id="2.40.30.10">
    <property type="entry name" value="Translation factors"/>
    <property type="match status" value="1"/>
</dbReference>
<dbReference type="RefSeq" id="WP_188681784.1">
    <property type="nucleotide sequence ID" value="NZ_BMNY01000003.1"/>
</dbReference>
<dbReference type="Gene3D" id="2.10.240.10">
    <property type="entry name" value="Dihydroorotate dehydrogenase, electron transfer subunit"/>
    <property type="match status" value="1"/>
</dbReference>
<evidence type="ECO:0000256" key="3">
    <source>
        <dbReference type="ARBA" id="ARBA00022630"/>
    </source>
</evidence>
<keyword evidence="7" id="KW-0249">Electron transport</keyword>
<comment type="cofactor">
    <cofactor evidence="10">
        <name>[2Fe-2S] cluster</name>
        <dbReference type="ChEBI" id="CHEBI:190135"/>
    </cofactor>
</comment>
<gene>
    <name evidence="13" type="ORF">GCM10007108_16700</name>
</gene>
<dbReference type="Gene3D" id="3.40.50.80">
    <property type="entry name" value="Nucleotide-binding domain of ferredoxin-NADP reductase (FNR) module"/>
    <property type="match status" value="1"/>
</dbReference>
<feature type="binding site" evidence="11">
    <location>
        <position position="212"/>
    </location>
    <ligand>
        <name>[2Fe-2S] cluster</name>
        <dbReference type="ChEBI" id="CHEBI:190135"/>
    </ligand>
</feature>
<evidence type="ECO:0000256" key="1">
    <source>
        <dbReference type="ARBA" id="ARBA00006422"/>
    </source>
</evidence>
<dbReference type="PANTHER" id="PTHR43513">
    <property type="entry name" value="DIHYDROOROTATE DEHYDROGENASE B (NAD(+)), ELECTRON TRANSFER SUBUNIT"/>
    <property type="match status" value="1"/>
</dbReference>
<keyword evidence="6" id="KW-0274">FAD</keyword>
<keyword evidence="14" id="KW-1185">Reference proteome</keyword>
<dbReference type="InterPro" id="IPR019480">
    <property type="entry name" value="Dihydroorotate_DH_Fe-S-bd"/>
</dbReference>
<evidence type="ECO:0000256" key="9">
    <source>
        <dbReference type="ARBA" id="ARBA00023014"/>
    </source>
</evidence>
<dbReference type="PANTHER" id="PTHR43513:SF3">
    <property type="entry name" value="DIHYDROOROTATE DEHYDROGENASE B (NAD(+)), ELECTRON TRANSFER SUBUNIT-RELATED"/>
    <property type="match status" value="1"/>
</dbReference>
<dbReference type="InterPro" id="IPR012165">
    <property type="entry name" value="Cyt_c3_hydrogenase_gsu"/>
</dbReference>
<evidence type="ECO:0000256" key="8">
    <source>
        <dbReference type="ARBA" id="ARBA00023004"/>
    </source>
</evidence>
<feature type="binding site" evidence="11">
    <location>
        <position position="209"/>
    </location>
    <ligand>
        <name>[2Fe-2S] cluster</name>
        <dbReference type="ChEBI" id="CHEBI:190135"/>
    </ligand>
</feature>
<dbReference type="SUPFAM" id="SSF52343">
    <property type="entry name" value="Ferredoxin reductase-like, C-terminal NADP-linked domain"/>
    <property type="match status" value="1"/>
</dbReference>
<keyword evidence="2" id="KW-0813">Transport</keyword>
<keyword evidence="3" id="KW-0285">Flavoprotein</keyword>
<proteinExistence type="inferred from homology"/>
<keyword evidence="8 11" id="KW-0408">Iron</keyword>
<evidence type="ECO:0000256" key="6">
    <source>
        <dbReference type="ARBA" id="ARBA00022827"/>
    </source>
</evidence>
<dbReference type="GO" id="GO:0050660">
    <property type="term" value="F:flavin adenine dinucleotide binding"/>
    <property type="evidence" value="ECO:0007669"/>
    <property type="project" value="InterPro"/>
</dbReference>
<keyword evidence="9 11" id="KW-0411">Iron-sulfur</keyword>
<comment type="cofactor">
    <cofactor evidence="11">
        <name>[2Fe-2S] cluster</name>
        <dbReference type="ChEBI" id="CHEBI:190135"/>
    </cofactor>
    <text evidence="11">Binds 1 [2Fe-2S] cluster per subunit.</text>
</comment>
<sequence length="251" mass="28119">MSYEYATVSGVKEEGRGVRTLWFQWERKVEPGQFVMVWVPGLGEIPLSLSSTDHTKSITIKSFGPVSEAITRMSPGDRIYLRGPYGRPFTRPTGQYLLIGGGSGMASLRPMVGPRAHAIISARSKDDLIFRDAFQPGRVHVTTDDGSEGFKGNTVDFLRTFDLSGFTEIYVCGPERMMFSVYRELRSRQVNARVEFSLERLMKCGIGLCDSCSIGGYQLCRDGPVFSIDELDRMEEFGRSRLVESGRRITL</sequence>
<keyword evidence="4 11" id="KW-0001">2Fe-2S</keyword>
<protein>
    <submittedName>
        <fullName evidence="13">Dihydroorotate dehydrogenase electron transfer subunit</fullName>
    </submittedName>
</protein>
<dbReference type="GO" id="GO:0016491">
    <property type="term" value="F:oxidoreductase activity"/>
    <property type="evidence" value="ECO:0007669"/>
    <property type="project" value="InterPro"/>
</dbReference>
<dbReference type="PROSITE" id="PS51384">
    <property type="entry name" value="FAD_FR"/>
    <property type="match status" value="1"/>
</dbReference>
<dbReference type="Pfam" id="PF10418">
    <property type="entry name" value="DHODB_Fe-S_bind"/>
    <property type="match status" value="1"/>
</dbReference>
<dbReference type="SUPFAM" id="SSF63380">
    <property type="entry name" value="Riboflavin synthase domain-like"/>
    <property type="match status" value="1"/>
</dbReference>
<name>A0AA37BSL7_9ARCH</name>
<organism evidence="13 14">
    <name type="scientific">Thermogymnomonas acidicola</name>
    <dbReference type="NCBI Taxonomy" id="399579"/>
    <lineage>
        <taxon>Archaea</taxon>
        <taxon>Methanobacteriati</taxon>
        <taxon>Thermoplasmatota</taxon>
        <taxon>Thermoplasmata</taxon>
        <taxon>Thermoplasmatales</taxon>
        <taxon>Thermogymnomonas</taxon>
    </lineage>
</organism>
<accession>A0AA37BSL7</accession>
<evidence type="ECO:0000313" key="13">
    <source>
        <dbReference type="EMBL" id="GGM79150.1"/>
    </source>
</evidence>
<dbReference type="EMBL" id="BMNY01000003">
    <property type="protein sequence ID" value="GGM79150.1"/>
    <property type="molecule type" value="Genomic_DNA"/>
</dbReference>
<evidence type="ECO:0000256" key="7">
    <source>
        <dbReference type="ARBA" id="ARBA00022982"/>
    </source>
</evidence>
<evidence type="ECO:0000256" key="5">
    <source>
        <dbReference type="ARBA" id="ARBA00022723"/>
    </source>
</evidence>
<comment type="caution">
    <text evidence="13">The sequence shown here is derived from an EMBL/GenBank/DDBJ whole genome shotgun (WGS) entry which is preliminary data.</text>
</comment>
<dbReference type="InterPro" id="IPR037117">
    <property type="entry name" value="Dihydroorotate_DH_ele_sf"/>
</dbReference>
<evidence type="ECO:0000256" key="10">
    <source>
        <dbReference type="ARBA" id="ARBA00034078"/>
    </source>
</evidence>
<comment type="similarity">
    <text evidence="1">Belongs to the PyrK family.</text>
</comment>
<dbReference type="AlphaFoldDB" id="A0AA37BSL7"/>
<evidence type="ECO:0000256" key="11">
    <source>
        <dbReference type="PIRSR" id="PIRSR006816-2"/>
    </source>
</evidence>